<dbReference type="InterPro" id="IPR016181">
    <property type="entry name" value="Acyl_CoA_acyltransferase"/>
</dbReference>
<name>A0A125W2P7_ENTFL</name>
<keyword evidence="6" id="KW-0961">Cell wall biogenesis/degradation</keyword>
<evidence type="ECO:0000256" key="5">
    <source>
        <dbReference type="ARBA" id="ARBA00023315"/>
    </source>
</evidence>
<dbReference type="HOGENOM" id="CLU_048411_2_0_9"/>
<dbReference type="GO" id="GO:0071555">
    <property type="term" value="P:cell wall organization"/>
    <property type="evidence" value="ECO:0007669"/>
    <property type="project" value="UniProtKB-KW"/>
</dbReference>
<comment type="caution">
    <text evidence="8">The sequence shown here is derived from an EMBL/GenBank/DDBJ whole genome shotgun (WGS) entry which is preliminary data.</text>
</comment>
<dbReference type="AlphaFoldDB" id="A0A125W2P7"/>
<evidence type="ECO:0000313" key="9">
    <source>
        <dbReference type="Proteomes" id="UP000004846"/>
    </source>
</evidence>
<dbReference type="Gene3D" id="1.20.58.90">
    <property type="match status" value="1"/>
</dbReference>
<dbReference type="PANTHER" id="PTHR36174:SF1">
    <property type="entry name" value="LIPID II:GLYCINE GLYCYLTRANSFERASE"/>
    <property type="match status" value="1"/>
</dbReference>
<organism evidence="8 9">
    <name type="scientific">Enterococcus faecalis TX4248</name>
    <dbReference type="NCBI Taxonomy" id="749495"/>
    <lineage>
        <taxon>Bacteria</taxon>
        <taxon>Bacillati</taxon>
        <taxon>Bacillota</taxon>
        <taxon>Bacilli</taxon>
        <taxon>Lactobacillales</taxon>
        <taxon>Enterococcaceae</taxon>
        <taxon>Enterococcus</taxon>
    </lineage>
</organism>
<dbReference type="GO" id="GO:0009252">
    <property type="term" value="P:peptidoglycan biosynthetic process"/>
    <property type="evidence" value="ECO:0007669"/>
    <property type="project" value="UniProtKB-KW"/>
</dbReference>
<keyword evidence="2" id="KW-0808">Transferase</keyword>
<dbReference type="PROSITE" id="PS51191">
    <property type="entry name" value="FEMABX"/>
    <property type="match status" value="1"/>
</dbReference>
<dbReference type="SUPFAM" id="SSF55729">
    <property type="entry name" value="Acyl-CoA N-acyltransferases (Nat)"/>
    <property type="match status" value="2"/>
</dbReference>
<reference evidence="8 9" key="1">
    <citation type="submission" date="2010-07" db="EMBL/GenBank/DDBJ databases">
        <authorList>
            <person name="Sid Ahmed O."/>
        </authorList>
    </citation>
    <scope>NUCLEOTIDE SEQUENCE [LARGE SCALE GENOMIC DNA]</scope>
    <source>
        <strain evidence="8 9">TX4248</strain>
    </source>
</reference>
<keyword evidence="7" id="KW-0175">Coiled coil</keyword>
<evidence type="ECO:0000256" key="2">
    <source>
        <dbReference type="ARBA" id="ARBA00022679"/>
    </source>
</evidence>
<dbReference type="RefSeq" id="WP_002384107.1">
    <property type="nucleotide sequence ID" value="NZ_GL454487.1"/>
</dbReference>
<comment type="similarity">
    <text evidence="1">Belongs to the FemABX family.</text>
</comment>
<proteinExistence type="inferred from homology"/>
<sequence length="401" mass="46008">MYTFKIGIPAEVHDTFVKNHPLCNLLQSSSWAKVKDNWGSEIVGVYEKDTLVASSLVLIKPLPAGFTMLYTPRGPVMDYTNERLVSYFMAELKKFGKKKRALFIKMDPAVHYQDFHLGEEHQPHAEATAIIETLKEAGAKYQGLTMDMGATIQPRFQANIYREDFSEEQLSKSTKKMIKTAEKKGVVVQQGHVDFVDEFEKVIQSTMERQHISLRNSDYFKKLLNIYPEDSFIMLAQVNLKERLDSTRQRYDKNQKDLSNLKENQVKKRHNLEELDASLTRELKELEENIAEAGEIVTVAGALAVTFGPTSEILYAGLDDRYKRYMPTYVTWRDAIQECFNRGCESCNMGGLEGSLNDGLIKFKANFNPTINEFIGEFDLPVNKLLFKASEYAYKLRKQKK</sequence>
<gene>
    <name evidence="8" type="ORF">HMPREF9498_02723</name>
</gene>
<evidence type="ECO:0000256" key="6">
    <source>
        <dbReference type="ARBA" id="ARBA00023316"/>
    </source>
</evidence>
<accession>A0A125W2P7</accession>
<dbReference type="PANTHER" id="PTHR36174">
    <property type="entry name" value="LIPID II:GLYCINE GLYCYLTRANSFERASE"/>
    <property type="match status" value="1"/>
</dbReference>
<dbReference type="Proteomes" id="UP000004846">
    <property type="component" value="Unassembled WGS sequence"/>
</dbReference>
<dbReference type="Pfam" id="PF02388">
    <property type="entry name" value="FemAB"/>
    <property type="match status" value="1"/>
</dbReference>
<evidence type="ECO:0000256" key="1">
    <source>
        <dbReference type="ARBA" id="ARBA00009943"/>
    </source>
</evidence>
<dbReference type="EMBL" id="AEBR01000102">
    <property type="protein sequence ID" value="EFM81581.1"/>
    <property type="molecule type" value="Genomic_DNA"/>
</dbReference>
<keyword evidence="4" id="KW-0573">Peptidoglycan synthesis</keyword>
<evidence type="ECO:0000256" key="3">
    <source>
        <dbReference type="ARBA" id="ARBA00022960"/>
    </source>
</evidence>
<protein>
    <submittedName>
        <fullName evidence="8">FemAB family protein</fullName>
    </submittedName>
</protein>
<evidence type="ECO:0000256" key="7">
    <source>
        <dbReference type="SAM" id="Coils"/>
    </source>
</evidence>
<dbReference type="Gene3D" id="3.40.630.30">
    <property type="match status" value="2"/>
</dbReference>
<feature type="coiled-coil region" evidence="7">
    <location>
        <begin position="244"/>
        <end position="296"/>
    </location>
</feature>
<dbReference type="GO" id="GO:0016755">
    <property type="term" value="F:aminoacyltransferase activity"/>
    <property type="evidence" value="ECO:0007669"/>
    <property type="project" value="InterPro"/>
</dbReference>
<evidence type="ECO:0000313" key="8">
    <source>
        <dbReference type="EMBL" id="EFM81581.1"/>
    </source>
</evidence>
<dbReference type="InterPro" id="IPR003447">
    <property type="entry name" value="FEMABX"/>
</dbReference>
<keyword evidence="3" id="KW-0133">Cell shape</keyword>
<dbReference type="InterPro" id="IPR050644">
    <property type="entry name" value="PG_Glycine_Bridge_Synth"/>
</dbReference>
<evidence type="ECO:0000256" key="4">
    <source>
        <dbReference type="ARBA" id="ARBA00022984"/>
    </source>
</evidence>
<keyword evidence="5" id="KW-0012">Acyltransferase</keyword>
<dbReference type="GO" id="GO:0008360">
    <property type="term" value="P:regulation of cell shape"/>
    <property type="evidence" value="ECO:0007669"/>
    <property type="project" value="UniProtKB-KW"/>
</dbReference>